<dbReference type="Pfam" id="PF00114">
    <property type="entry name" value="Pilin"/>
    <property type="match status" value="1"/>
</dbReference>
<proteinExistence type="inferred from homology"/>
<evidence type="ECO:0000313" key="3">
    <source>
        <dbReference type="EMBL" id="CAI8766094.1"/>
    </source>
</evidence>
<dbReference type="InterPro" id="IPR045584">
    <property type="entry name" value="Pilin-like"/>
</dbReference>
<evidence type="ECO:0000256" key="1">
    <source>
        <dbReference type="ARBA" id="ARBA00005233"/>
    </source>
</evidence>
<comment type="similarity">
    <text evidence="1">Belongs to the N-Me-Phe pilin family.</text>
</comment>
<protein>
    <submittedName>
        <fullName evidence="3">Type IV pilus assembly protein PilA</fullName>
    </submittedName>
</protein>
<dbReference type="InterPro" id="IPR001082">
    <property type="entry name" value="Pilin"/>
</dbReference>
<dbReference type="EMBL" id="OX458333">
    <property type="protein sequence ID" value="CAI8766094.1"/>
    <property type="molecule type" value="Genomic_DNA"/>
</dbReference>
<keyword evidence="2" id="KW-0812">Transmembrane</keyword>
<gene>
    <name evidence="3" type="ORF">MSZNOR_0936</name>
</gene>
<keyword evidence="4" id="KW-1185">Reference proteome</keyword>
<dbReference type="RefSeq" id="WP_317963712.1">
    <property type="nucleotide sequence ID" value="NZ_OX458333.1"/>
</dbReference>
<dbReference type="Proteomes" id="UP001162030">
    <property type="component" value="Chromosome"/>
</dbReference>
<evidence type="ECO:0000313" key="4">
    <source>
        <dbReference type="Proteomes" id="UP001162030"/>
    </source>
</evidence>
<keyword evidence="2" id="KW-0472">Membrane</keyword>
<feature type="transmembrane region" description="Helical" evidence="2">
    <location>
        <begin position="20"/>
        <end position="38"/>
    </location>
</feature>
<sequence>MNGHFLPLDTSLSDPVPRQLMIVVAIIGILAAIGIPAYQDYINRSKVTEAVNAASACKTSVMEFAAATSRLPDEIGEAGCQIEQTQYVESVAVEDGVISVVLQNVHNDVNGKKLVLTPTSDKDLKTKAADGDTIVAWHCGNDGNDTKLHKYFPANCRKAPL</sequence>
<dbReference type="Gene3D" id="3.30.700.10">
    <property type="entry name" value="Glycoprotein, Type 4 Pilin"/>
    <property type="match status" value="1"/>
</dbReference>
<dbReference type="SUPFAM" id="SSF54523">
    <property type="entry name" value="Pili subunits"/>
    <property type="match status" value="1"/>
</dbReference>
<accession>A0ABM9HY81</accession>
<reference evidence="3 4" key="1">
    <citation type="submission" date="2023-03" db="EMBL/GenBank/DDBJ databases">
        <authorList>
            <person name="Pearce D."/>
        </authorList>
    </citation>
    <scope>NUCLEOTIDE SEQUENCE [LARGE SCALE GENOMIC DNA]</scope>
    <source>
        <strain evidence="3">Msz</strain>
    </source>
</reference>
<organism evidence="3 4">
    <name type="scientific">Methylocaldum szegediense</name>
    <dbReference type="NCBI Taxonomy" id="73780"/>
    <lineage>
        <taxon>Bacteria</taxon>
        <taxon>Pseudomonadati</taxon>
        <taxon>Pseudomonadota</taxon>
        <taxon>Gammaproteobacteria</taxon>
        <taxon>Methylococcales</taxon>
        <taxon>Methylococcaceae</taxon>
        <taxon>Methylocaldum</taxon>
    </lineage>
</organism>
<evidence type="ECO:0000256" key="2">
    <source>
        <dbReference type="SAM" id="Phobius"/>
    </source>
</evidence>
<keyword evidence="2" id="KW-1133">Transmembrane helix</keyword>
<name>A0ABM9HY81_9GAMM</name>